<protein>
    <submittedName>
        <fullName evidence="2">Uncharacterized protein</fullName>
    </submittedName>
</protein>
<accession>A0A2N0QTC0</accession>
<organism evidence="2 3">
    <name type="scientific">Rhizophagus irregularis</name>
    <dbReference type="NCBI Taxonomy" id="588596"/>
    <lineage>
        <taxon>Eukaryota</taxon>
        <taxon>Fungi</taxon>
        <taxon>Fungi incertae sedis</taxon>
        <taxon>Mucoromycota</taxon>
        <taxon>Glomeromycotina</taxon>
        <taxon>Glomeromycetes</taxon>
        <taxon>Glomerales</taxon>
        <taxon>Glomeraceae</taxon>
        <taxon>Rhizophagus</taxon>
    </lineage>
</organism>
<evidence type="ECO:0000313" key="3">
    <source>
        <dbReference type="Proteomes" id="UP000232688"/>
    </source>
</evidence>
<evidence type="ECO:0000256" key="1">
    <source>
        <dbReference type="SAM" id="MobiDB-lite"/>
    </source>
</evidence>
<gene>
    <name evidence="2" type="ORF">RhiirA1_477615</name>
</gene>
<dbReference type="AlphaFoldDB" id="A0A2N0QTC0"/>
<dbReference type="VEuPathDB" id="FungiDB:RhiirA1_477615"/>
<sequence>MSLIQKKKHEIQSKIYIFVVCLALHGLRKNNNNYISIFGYLKHIEDCQRYSPYQPPPLHLNEMVKRIAQNLLQIHVNPSHILDDNMDYVAKHLNRNKFGLDKRKELIDQFMLILATKDQRDLAWKFGQHLDGYFEKLYNVLTYNHVILCLFHVLQNCENKLKSVLGNHGGHEVVHIYQSSNNRYRIFFKAHFHKIMKHHYCHHKILSKTLTPPNDHEKTLNNPKITPFHGPDKTTSPINSSSNHHAAM</sequence>
<name>A0A2N0QTC0_9GLOM</name>
<dbReference type="EMBL" id="LLXH01003385">
    <property type="protein sequence ID" value="PKC54291.1"/>
    <property type="molecule type" value="Genomic_DNA"/>
</dbReference>
<feature type="region of interest" description="Disordered" evidence="1">
    <location>
        <begin position="212"/>
        <end position="248"/>
    </location>
</feature>
<reference evidence="2 3" key="2">
    <citation type="submission" date="2017-10" db="EMBL/GenBank/DDBJ databases">
        <title>Genome analyses suggest a sexual origin of heterokaryosis in a supposedly ancient asexual fungus.</title>
        <authorList>
            <person name="Corradi N."/>
            <person name="Sedzielewska K."/>
            <person name="Noel J."/>
            <person name="Charron P."/>
            <person name="Farinelli L."/>
            <person name="Marton T."/>
            <person name="Kruger M."/>
            <person name="Pelin A."/>
            <person name="Brachmann A."/>
            <person name="Corradi N."/>
        </authorList>
    </citation>
    <scope>NUCLEOTIDE SEQUENCE [LARGE SCALE GENOMIC DNA]</scope>
    <source>
        <strain evidence="2 3">A1</strain>
    </source>
</reference>
<feature type="compositionally biased region" description="Polar residues" evidence="1">
    <location>
        <begin position="233"/>
        <end position="248"/>
    </location>
</feature>
<dbReference type="Proteomes" id="UP000232688">
    <property type="component" value="Unassembled WGS sequence"/>
</dbReference>
<proteinExistence type="predicted"/>
<reference evidence="2 3" key="1">
    <citation type="submission" date="2017-10" db="EMBL/GenBank/DDBJ databases">
        <title>Extensive intraspecific genome diversity in a model arbuscular mycorrhizal fungus.</title>
        <authorList>
            <person name="Chen E.C.H."/>
            <person name="Morin E."/>
            <person name="Baudet D."/>
            <person name="Noel J."/>
            <person name="Ndikumana S."/>
            <person name="Charron P."/>
            <person name="St-Onge C."/>
            <person name="Giorgi J."/>
            <person name="Grigoriev I.V."/>
            <person name="Roux C."/>
            <person name="Martin F.M."/>
            <person name="Corradi N."/>
        </authorList>
    </citation>
    <scope>NUCLEOTIDE SEQUENCE [LARGE SCALE GENOMIC DNA]</scope>
    <source>
        <strain evidence="2 3">A1</strain>
    </source>
</reference>
<comment type="caution">
    <text evidence="2">The sequence shown here is derived from an EMBL/GenBank/DDBJ whole genome shotgun (WGS) entry which is preliminary data.</text>
</comment>
<evidence type="ECO:0000313" key="2">
    <source>
        <dbReference type="EMBL" id="PKC54291.1"/>
    </source>
</evidence>